<dbReference type="GO" id="GO:0008410">
    <property type="term" value="F:CoA-transferase activity"/>
    <property type="evidence" value="ECO:0007669"/>
    <property type="project" value="TreeGrafter"/>
</dbReference>
<dbReference type="InterPro" id="IPR023606">
    <property type="entry name" value="CoA-Trfase_III_dom_1_sf"/>
</dbReference>
<gene>
    <name evidence="2" type="ORF">UFOPK2754_00732</name>
    <name evidence="3" type="ORF">UFOPK3543_02757</name>
</gene>
<dbReference type="SUPFAM" id="SSF89796">
    <property type="entry name" value="CoA-transferase family III (CaiB/BaiF)"/>
    <property type="match status" value="1"/>
</dbReference>
<sequence>MTSSDPAGHPQLGPPLAGIRVLDLSQVMSGPLCGRALADLGAEVIKVESPAGDITRTVPPFVDGNGLYFTHVNAGKRGITVDVRNAEGAALVRRMALQSDVVLENFRPGVLERRGLGADQLLAEHPRLVYCSISGWGQQGPWAQRRAYAPLVHAQAGRIELTSRLRGEPPRQEVHVHADIYTSFMAVSAILAAIVQRERTGFGQHLDVAMGDALLYTDEWASTDLAGYGPDRVMDIWNHVILPLADGSSVTLVGSPVRMFDRWVAALGGTAIDPTPSDDDALAIITTLVAQVPDYQTFETLLENEPMLVAEVRSVAELAETDWAIERNVFAEVHPGARVPRAPFRSRHATIGVTADAPHPGEHTDSVLRSVLGLDDAAIAHLRSTGAVR</sequence>
<dbReference type="Pfam" id="PF02515">
    <property type="entry name" value="CoA_transf_3"/>
    <property type="match status" value="1"/>
</dbReference>
<dbReference type="PANTHER" id="PTHR48207">
    <property type="entry name" value="SUCCINATE--HYDROXYMETHYLGLUTARATE COA-TRANSFERASE"/>
    <property type="match status" value="1"/>
</dbReference>
<organism evidence="2">
    <name type="scientific">freshwater metagenome</name>
    <dbReference type="NCBI Taxonomy" id="449393"/>
    <lineage>
        <taxon>unclassified sequences</taxon>
        <taxon>metagenomes</taxon>
        <taxon>ecological metagenomes</taxon>
    </lineage>
</organism>
<protein>
    <submittedName>
        <fullName evidence="2">Unannotated protein</fullName>
    </submittedName>
</protein>
<keyword evidence="1" id="KW-0808">Transferase</keyword>
<evidence type="ECO:0000256" key="1">
    <source>
        <dbReference type="ARBA" id="ARBA00022679"/>
    </source>
</evidence>
<evidence type="ECO:0000313" key="2">
    <source>
        <dbReference type="EMBL" id="CAB4734629.1"/>
    </source>
</evidence>
<name>A0A6J6SKA5_9ZZZZ</name>
<dbReference type="AlphaFoldDB" id="A0A6J6SKA5"/>
<dbReference type="InterPro" id="IPR003673">
    <property type="entry name" value="CoA-Trfase_fam_III"/>
</dbReference>
<dbReference type="EMBL" id="CAEZYR010000018">
    <property type="protein sequence ID" value="CAB4734629.1"/>
    <property type="molecule type" value="Genomic_DNA"/>
</dbReference>
<accession>A0A6J6SKA5</accession>
<proteinExistence type="predicted"/>
<dbReference type="Gene3D" id="3.40.50.10540">
    <property type="entry name" value="Crotonobetainyl-coa:carnitine coa-transferase, domain 1"/>
    <property type="match status" value="1"/>
</dbReference>
<reference evidence="2" key="1">
    <citation type="submission" date="2020-05" db="EMBL/GenBank/DDBJ databases">
        <authorList>
            <person name="Chiriac C."/>
            <person name="Salcher M."/>
            <person name="Ghai R."/>
            <person name="Kavagutti S V."/>
        </authorList>
    </citation>
    <scope>NUCLEOTIDE SEQUENCE</scope>
</reference>
<dbReference type="PANTHER" id="PTHR48207:SF3">
    <property type="entry name" value="SUCCINATE--HYDROXYMETHYLGLUTARATE COA-TRANSFERASE"/>
    <property type="match status" value="1"/>
</dbReference>
<evidence type="ECO:0000313" key="3">
    <source>
        <dbReference type="EMBL" id="CAB4932735.1"/>
    </source>
</evidence>
<dbReference type="EMBL" id="CAFBMH010000153">
    <property type="protein sequence ID" value="CAB4932735.1"/>
    <property type="molecule type" value="Genomic_DNA"/>
</dbReference>
<dbReference type="InterPro" id="IPR050483">
    <property type="entry name" value="CoA-transferase_III_domain"/>
</dbReference>